<dbReference type="Pfam" id="PF00106">
    <property type="entry name" value="adh_short"/>
    <property type="match status" value="2"/>
</dbReference>
<reference evidence="1" key="2">
    <citation type="submission" date="2021-09" db="EMBL/GenBank/DDBJ databases">
        <authorList>
            <person name="Jia N."/>
            <person name="Wang J."/>
            <person name="Shi W."/>
            <person name="Du L."/>
            <person name="Sun Y."/>
            <person name="Zhan W."/>
            <person name="Jiang J."/>
            <person name="Wang Q."/>
            <person name="Zhang B."/>
            <person name="Ji P."/>
            <person name="Sakyi L.B."/>
            <person name="Cui X."/>
            <person name="Yuan T."/>
            <person name="Jiang B."/>
            <person name="Yang W."/>
            <person name="Lam T.T.-Y."/>
            <person name="Chang Q."/>
            <person name="Ding S."/>
            <person name="Wang X."/>
            <person name="Zhu J."/>
            <person name="Ruan X."/>
            <person name="Zhao L."/>
            <person name="Wei J."/>
            <person name="Que T."/>
            <person name="Du C."/>
            <person name="Cheng J."/>
            <person name="Dai P."/>
            <person name="Han X."/>
            <person name="Huang E."/>
            <person name="Gao Y."/>
            <person name="Liu J."/>
            <person name="Shao H."/>
            <person name="Ye R."/>
            <person name="Li L."/>
            <person name="Wei W."/>
            <person name="Wang X."/>
            <person name="Wang C."/>
            <person name="Huo Q."/>
            <person name="Li W."/>
            <person name="Guo W."/>
            <person name="Chen H."/>
            <person name="Chen S."/>
            <person name="Zhou L."/>
            <person name="Zhou L."/>
            <person name="Ni X."/>
            <person name="Tian J."/>
            <person name="Zhou Y."/>
            <person name="Sheng Y."/>
            <person name="Liu T."/>
            <person name="Pan Y."/>
            <person name="Xia L."/>
            <person name="Li J."/>
            <person name="Zhao F."/>
            <person name="Cao W."/>
        </authorList>
    </citation>
    <scope>NUCLEOTIDE SEQUENCE</scope>
    <source>
        <strain evidence="1">Rmic-2018</strain>
        <tissue evidence="1">Larvae</tissue>
    </source>
</reference>
<evidence type="ECO:0000313" key="2">
    <source>
        <dbReference type="Proteomes" id="UP000821866"/>
    </source>
</evidence>
<dbReference type="EMBL" id="JABSTU010000005">
    <property type="protein sequence ID" value="KAH8032302.1"/>
    <property type="molecule type" value="Genomic_DNA"/>
</dbReference>
<keyword evidence="2" id="KW-1185">Reference proteome</keyword>
<dbReference type="PANTHER" id="PTHR43313">
    <property type="entry name" value="SHORT-CHAIN DEHYDROGENASE/REDUCTASE FAMILY 9C"/>
    <property type="match status" value="1"/>
</dbReference>
<dbReference type="InterPro" id="IPR002347">
    <property type="entry name" value="SDR_fam"/>
</dbReference>
<organism evidence="1 2">
    <name type="scientific">Rhipicephalus microplus</name>
    <name type="common">Cattle tick</name>
    <name type="synonym">Boophilus microplus</name>
    <dbReference type="NCBI Taxonomy" id="6941"/>
    <lineage>
        <taxon>Eukaryota</taxon>
        <taxon>Metazoa</taxon>
        <taxon>Ecdysozoa</taxon>
        <taxon>Arthropoda</taxon>
        <taxon>Chelicerata</taxon>
        <taxon>Arachnida</taxon>
        <taxon>Acari</taxon>
        <taxon>Parasitiformes</taxon>
        <taxon>Ixodida</taxon>
        <taxon>Ixodoidea</taxon>
        <taxon>Ixodidae</taxon>
        <taxon>Rhipicephalinae</taxon>
        <taxon>Rhipicephalus</taxon>
        <taxon>Boophilus</taxon>
    </lineage>
</organism>
<dbReference type="GO" id="GO:0016491">
    <property type="term" value="F:oxidoreductase activity"/>
    <property type="evidence" value="ECO:0007669"/>
    <property type="project" value="TreeGrafter"/>
</dbReference>
<dbReference type="PANTHER" id="PTHR43313:SF36">
    <property type="entry name" value="D-BETA-HYDROXYBUTYRATE DEHYDROGENASE, MITOCHONDRIAL"/>
    <property type="match status" value="1"/>
</dbReference>
<reference evidence="1" key="1">
    <citation type="journal article" date="2020" name="Cell">
        <title>Large-Scale Comparative Analyses of Tick Genomes Elucidate Their Genetic Diversity and Vector Capacities.</title>
        <authorList>
            <consortium name="Tick Genome and Microbiome Consortium (TIGMIC)"/>
            <person name="Jia N."/>
            <person name="Wang J."/>
            <person name="Shi W."/>
            <person name="Du L."/>
            <person name="Sun Y."/>
            <person name="Zhan W."/>
            <person name="Jiang J.F."/>
            <person name="Wang Q."/>
            <person name="Zhang B."/>
            <person name="Ji P."/>
            <person name="Bell-Sakyi L."/>
            <person name="Cui X.M."/>
            <person name="Yuan T.T."/>
            <person name="Jiang B.G."/>
            <person name="Yang W.F."/>
            <person name="Lam T.T."/>
            <person name="Chang Q.C."/>
            <person name="Ding S.J."/>
            <person name="Wang X.J."/>
            <person name="Zhu J.G."/>
            <person name="Ruan X.D."/>
            <person name="Zhao L."/>
            <person name="Wei J.T."/>
            <person name="Ye R.Z."/>
            <person name="Que T.C."/>
            <person name="Du C.H."/>
            <person name="Zhou Y.H."/>
            <person name="Cheng J.X."/>
            <person name="Dai P.F."/>
            <person name="Guo W.B."/>
            <person name="Han X.H."/>
            <person name="Huang E.J."/>
            <person name="Li L.F."/>
            <person name="Wei W."/>
            <person name="Gao Y.C."/>
            <person name="Liu J.Z."/>
            <person name="Shao H.Z."/>
            <person name="Wang X."/>
            <person name="Wang C.C."/>
            <person name="Yang T.C."/>
            <person name="Huo Q.B."/>
            <person name="Li W."/>
            <person name="Chen H.Y."/>
            <person name="Chen S.E."/>
            <person name="Zhou L.G."/>
            <person name="Ni X.B."/>
            <person name="Tian J.H."/>
            <person name="Sheng Y."/>
            <person name="Liu T."/>
            <person name="Pan Y.S."/>
            <person name="Xia L.Y."/>
            <person name="Li J."/>
            <person name="Zhao F."/>
            <person name="Cao W.C."/>
        </authorList>
    </citation>
    <scope>NUCLEOTIDE SEQUENCE</scope>
    <source>
        <strain evidence="1">Rmic-2018</strain>
    </source>
</reference>
<protein>
    <submittedName>
        <fullName evidence="1">Uncharacterized protein</fullName>
    </submittedName>
</protein>
<dbReference type="InterPro" id="IPR036291">
    <property type="entry name" value="NAD(P)-bd_dom_sf"/>
</dbReference>
<dbReference type="SUPFAM" id="SSF51735">
    <property type="entry name" value="NAD(P)-binding Rossmann-fold domains"/>
    <property type="match status" value="1"/>
</dbReference>
<name>A0A9J6ED50_RHIMP</name>
<sequence>MRTSLVLCATFLLLLWRLWNYLVPLQQLARILGSTWIALTLSYYLSRFVWTRLFVAEISGDGKAVLITGCDTGFGNRLAKRLSRCGFLVFAGCLKSDSDGANELRSIRNVKVLPLDVTKQNQVDDALVSVKQNIGNRGHFTNPMIVPYCMSKHAVVSMMDGLRMECHSSGVDFVIVEPSAYRTPIFETGSSPMDPVMREFRQQEPDAIATYTHQDVEDWMKALDKGFEVVMREDPEEGVTVMERAVRETFPDTVYRSPWGRDTPYVYFMTSFPRDITDFFSLLVRKIQFRMK</sequence>
<dbReference type="AlphaFoldDB" id="A0A9J6ED50"/>
<gene>
    <name evidence="1" type="ORF">HPB51_024079</name>
</gene>
<dbReference type="VEuPathDB" id="VectorBase:LOC119165223"/>
<dbReference type="Gene3D" id="3.40.50.720">
    <property type="entry name" value="NAD(P)-binding Rossmann-like Domain"/>
    <property type="match status" value="2"/>
</dbReference>
<dbReference type="GO" id="GO:0008202">
    <property type="term" value="P:steroid metabolic process"/>
    <property type="evidence" value="ECO:0007669"/>
    <property type="project" value="TreeGrafter"/>
</dbReference>
<evidence type="ECO:0000313" key="1">
    <source>
        <dbReference type="EMBL" id="KAH8032302.1"/>
    </source>
</evidence>
<comment type="caution">
    <text evidence="1">The sequence shown here is derived from an EMBL/GenBank/DDBJ whole genome shotgun (WGS) entry which is preliminary data.</text>
</comment>
<proteinExistence type="predicted"/>
<dbReference type="Proteomes" id="UP000821866">
    <property type="component" value="Chromosome 3"/>
</dbReference>
<accession>A0A9J6ED50</accession>